<gene>
    <name evidence="2" type="ORF">E2C01_003564</name>
</gene>
<dbReference type="Proteomes" id="UP000324222">
    <property type="component" value="Unassembled WGS sequence"/>
</dbReference>
<sequence length="73" mass="7704">MCLSPPDNAPPCPAPPRSQPRQEYSRCAANETSIPKAAPGGRKEGREAGDKGRNTQGLTSTLRGDEALNRGTI</sequence>
<evidence type="ECO:0000313" key="3">
    <source>
        <dbReference type="Proteomes" id="UP000324222"/>
    </source>
</evidence>
<proteinExistence type="predicted"/>
<feature type="compositionally biased region" description="Basic and acidic residues" evidence="1">
    <location>
        <begin position="41"/>
        <end position="53"/>
    </location>
</feature>
<name>A0A5B7CN43_PORTR</name>
<feature type="compositionally biased region" description="Pro residues" evidence="1">
    <location>
        <begin position="7"/>
        <end position="18"/>
    </location>
</feature>
<feature type="region of interest" description="Disordered" evidence="1">
    <location>
        <begin position="1"/>
        <end position="73"/>
    </location>
</feature>
<dbReference type="AlphaFoldDB" id="A0A5B7CN43"/>
<organism evidence="2 3">
    <name type="scientific">Portunus trituberculatus</name>
    <name type="common">Swimming crab</name>
    <name type="synonym">Neptunus trituberculatus</name>
    <dbReference type="NCBI Taxonomy" id="210409"/>
    <lineage>
        <taxon>Eukaryota</taxon>
        <taxon>Metazoa</taxon>
        <taxon>Ecdysozoa</taxon>
        <taxon>Arthropoda</taxon>
        <taxon>Crustacea</taxon>
        <taxon>Multicrustacea</taxon>
        <taxon>Malacostraca</taxon>
        <taxon>Eumalacostraca</taxon>
        <taxon>Eucarida</taxon>
        <taxon>Decapoda</taxon>
        <taxon>Pleocyemata</taxon>
        <taxon>Brachyura</taxon>
        <taxon>Eubrachyura</taxon>
        <taxon>Portunoidea</taxon>
        <taxon>Portunidae</taxon>
        <taxon>Portuninae</taxon>
        <taxon>Portunus</taxon>
    </lineage>
</organism>
<protein>
    <submittedName>
        <fullName evidence="2">Uncharacterized protein</fullName>
    </submittedName>
</protein>
<reference evidence="2 3" key="1">
    <citation type="submission" date="2019-05" db="EMBL/GenBank/DDBJ databases">
        <title>Another draft genome of Portunus trituberculatus and its Hox gene families provides insights of decapod evolution.</title>
        <authorList>
            <person name="Jeong J.-H."/>
            <person name="Song I."/>
            <person name="Kim S."/>
            <person name="Choi T."/>
            <person name="Kim D."/>
            <person name="Ryu S."/>
            <person name="Kim W."/>
        </authorList>
    </citation>
    <scope>NUCLEOTIDE SEQUENCE [LARGE SCALE GENOMIC DNA]</scope>
    <source>
        <tissue evidence="2">Muscle</tissue>
    </source>
</reference>
<keyword evidence="3" id="KW-1185">Reference proteome</keyword>
<evidence type="ECO:0000256" key="1">
    <source>
        <dbReference type="SAM" id="MobiDB-lite"/>
    </source>
</evidence>
<evidence type="ECO:0000313" key="2">
    <source>
        <dbReference type="EMBL" id="MPC10920.1"/>
    </source>
</evidence>
<feature type="compositionally biased region" description="Basic and acidic residues" evidence="1">
    <location>
        <begin position="63"/>
        <end position="73"/>
    </location>
</feature>
<comment type="caution">
    <text evidence="2">The sequence shown here is derived from an EMBL/GenBank/DDBJ whole genome shotgun (WGS) entry which is preliminary data.</text>
</comment>
<dbReference type="EMBL" id="VSRR010000136">
    <property type="protein sequence ID" value="MPC10920.1"/>
    <property type="molecule type" value="Genomic_DNA"/>
</dbReference>
<accession>A0A5B7CN43</accession>